<accession>A0A0L8FWP3</accession>
<proteinExistence type="predicted"/>
<name>A0A0L8FWP3_OCTBM</name>
<gene>
    <name evidence="1" type="ORF">OCBIM_22005740mg</name>
</gene>
<dbReference type="AlphaFoldDB" id="A0A0L8FWP3"/>
<sequence length="286" mass="32140">MFLVAGSLRSFLVLLYTRLSRSSKLLAVMILTMASYTSTIVEIVDISPSSVINFRQTTAIVITCRYNVKNLSEFRLTQNFSEVVVKIEYNKAENVYKETIQRNGFNCGPIHGDKGDIICWKLNPNCEDATSYTCSSAKESSKPKILKVKPYMHSLRVVNPPIKANKISIFRCTAYVGSPFGNTDFVWLEKRHRGINIHVNQVYILQRDTCSIPAVSLYNYTVKERDIGSTSISCLVEDVSITKILDPAGNDWNHFGQTDNADKLCEANITKLLALAALLLFLGKHR</sequence>
<dbReference type="OrthoDB" id="10489226at2759"/>
<dbReference type="EMBL" id="KQ425732">
    <property type="protein sequence ID" value="KOF69049.1"/>
    <property type="molecule type" value="Genomic_DNA"/>
</dbReference>
<organism evidence="1">
    <name type="scientific">Octopus bimaculoides</name>
    <name type="common">California two-spotted octopus</name>
    <dbReference type="NCBI Taxonomy" id="37653"/>
    <lineage>
        <taxon>Eukaryota</taxon>
        <taxon>Metazoa</taxon>
        <taxon>Spiralia</taxon>
        <taxon>Lophotrochozoa</taxon>
        <taxon>Mollusca</taxon>
        <taxon>Cephalopoda</taxon>
        <taxon>Coleoidea</taxon>
        <taxon>Octopodiformes</taxon>
        <taxon>Octopoda</taxon>
        <taxon>Incirrata</taxon>
        <taxon>Octopodidae</taxon>
        <taxon>Octopus</taxon>
    </lineage>
</organism>
<reference evidence="1" key="1">
    <citation type="submission" date="2015-07" db="EMBL/GenBank/DDBJ databases">
        <title>MeaNS - Measles Nucleotide Surveillance Program.</title>
        <authorList>
            <person name="Tran T."/>
            <person name="Druce J."/>
        </authorList>
    </citation>
    <scope>NUCLEOTIDE SEQUENCE</scope>
    <source>
        <strain evidence="1">UCB-OBI-ISO-001</strain>
        <tissue evidence="1">Gonad</tissue>
    </source>
</reference>
<evidence type="ECO:0000313" key="1">
    <source>
        <dbReference type="EMBL" id="KOF69049.1"/>
    </source>
</evidence>
<dbReference type="KEGG" id="obi:106880715"/>
<protein>
    <submittedName>
        <fullName evidence="1">Uncharacterized protein</fullName>
    </submittedName>
</protein>